<accession>A0ACC2WTX5</accession>
<sequence>MLPDDNTSSELISGAWSFDPAIDVVQYRNKWQKAHAMAKSELQCLERSNATPGADFLKRLDRLFAFVDIQENDAGLWQNYHPEAEMRKEAELIGLAVASLKLEITSSPSLARSLEDISSNHLNAMGKRCMVLAKRDARRSGAFLDEEDRTRFRANAAELQDLGQAFQRRINEDDSHLMVEPEQLEAMPKDYKDSHPIDRATGKVKISVQSSDYFTFMEYCEEDIVKEELWRLNVNRAPDNEEGLKRMMELRYQQARLLGYDNFAHYSMETCMLSEPAIAHSMLVEINDKARNISQGEKRALADILAEKGKELKAWNVSYARARLLQSRFPGFDPLTARQFFPFKNVVSGVMKLLESLFSIEFREVQDVKAWHPTVRAYDLFDTSRADEVHHKSTDSLARSHSAVTSGESRPLGRIYVDLTIRDNKNSHPYTFPIRKSAVGSPIVPAVALGDCFGASDDSCVDLDHCAALLHELGHCVHFLMAQNSEYYRFNGLSVEQDFAEAPSDLLEELMQRPDIVERVAINAEGQPLPREYLEALIAGKELGKNMEVRGQTLYALFCLDIHSKLDAQGKFKGRTADVTQSSFEAMVMVRDLGQKLLGEGVSPAMGHQHRRAILEPGSEKDGEQLIRDFLGRDYSYEAFYRWMES</sequence>
<gene>
    <name evidence="1" type="ORF">QFC20_001317</name>
</gene>
<evidence type="ECO:0000313" key="1">
    <source>
        <dbReference type="EMBL" id="KAJ9114943.1"/>
    </source>
</evidence>
<reference evidence="1" key="1">
    <citation type="submission" date="2023-04" db="EMBL/GenBank/DDBJ databases">
        <title>Draft Genome sequencing of Naganishia species isolated from polar environments using Oxford Nanopore Technology.</title>
        <authorList>
            <person name="Leo P."/>
            <person name="Venkateswaran K."/>
        </authorList>
    </citation>
    <scope>NUCLEOTIDE SEQUENCE</scope>
    <source>
        <strain evidence="1">MNA-CCFEE 5262</strain>
    </source>
</reference>
<dbReference type="EMBL" id="JASBWS010000007">
    <property type="protein sequence ID" value="KAJ9114943.1"/>
    <property type="molecule type" value="Genomic_DNA"/>
</dbReference>
<proteinExistence type="predicted"/>
<comment type="caution">
    <text evidence="1">The sequence shown here is derived from an EMBL/GenBank/DDBJ whole genome shotgun (WGS) entry which is preliminary data.</text>
</comment>
<keyword evidence="2" id="KW-1185">Reference proteome</keyword>
<protein>
    <submittedName>
        <fullName evidence="1">Uncharacterized protein</fullName>
    </submittedName>
</protein>
<organism evidence="1 2">
    <name type="scientific">Naganishia adeliensis</name>
    <dbReference type="NCBI Taxonomy" id="92952"/>
    <lineage>
        <taxon>Eukaryota</taxon>
        <taxon>Fungi</taxon>
        <taxon>Dikarya</taxon>
        <taxon>Basidiomycota</taxon>
        <taxon>Agaricomycotina</taxon>
        <taxon>Tremellomycetes</taxon>
        <taxon>Filobasidiales</taxon>
        <taxon>Filobasidiaceae</taxon>
        <taxon>Naganishia</taxon>
    </lineage>
</organism>
<evidence type="ECO:0000313" key="2">
    <source>
        <dbReference type="Proteomes" id="UP001230649"/>
    </source>
</evidence>
<name>A0ACC2WTX5_9TREE</name>
<dbReference type="Proteomes" id="UP001230649">
    <property type="component" value="Unassembled WGS sequence"/>
</dbReference>